<gene>
    <name evidence="2" type="ORF">LAZ67_22000969</name>
</gene>
<dbReference type="InterPro" id="IPR043502">
    <property type="entry name" value="DNA/RNA_pol_sf"/>
</dbReference>
<proteinExistence type="predicted"/>
<accession>A0ABY6LR66</accession>
<dbReference type="PROSITE" id="PS50878">
    <property type="entry name" value="RT_POL"/>
    <property type="match status" value="2"/>
</dbReference>
<name>A0ABY6LR66_9ARAC</name>
<keyword evidence="3" id="KW-1185">Reference proteome</keyword>
<dbReference type="InterPro" id="IPR043128">
    <property type="entry name" value="Rev_trsase/Diguanyl_cyclase"/>
</dbReference>
<dbReference type="CDD" id="cd01647">
    <property type="entry name" value="RT_LTR"/>
    <property type="match status" value="1"/>
</dbReference>
<dbReference type="Pfam" id="PF00078">
    <property type="entry name" value="RVT_1"/>
    <property type="match status" value="2"/>
</dbReference>
<sequence length="658" mass="75173">MLALGLHYVPPDKPDIPRLIAGVEGALKNLNHMETLRIRHAVTQVLRRPYHPVSYTRDHRSLILKLKKTSSLVITKADKGNQTVLMDRADYEGKMMNILADTSTFTNIPTSAKDAMVKGYKSSFRNLMKAKLITKEQFTQFTGSLTRDAYIYGAPKIHKSGVPLRPIIAYHLSPAHTLAKYLAQLLSPIMKSNPNQYNIMHPPSFIQEITQMQPPAHYTMVSFDVTALYLSLPHTLILNKLQSFLKSAGIQDQTITLITQLTSLCLSISTFTFNHQHYKQIRGTPMGSPLSSIVAEVVMGSLDRWINQTHSSDIHYWRSVVGWSVVMLQYQLVVPFTPFRSFFIQRLSQTVHLLFVATSIDHFETLVQEHEHLFHGLGTIKGYSHKVTLKDNYRPIAQRCRRIPYAMVEAVNQELDKMLENGIIEEVHQGSEWVSNIIVVPKRDSEEIRLCIDLREVNKAILRERHTIPTIDNMLHALKGAKVFAKLDAKKGFWQVDLDPQSRPLTTFITHRGCYRFCKVPFGLSSAPEAYQKGMDSILLDLKGVICYLDDVVVYAKDRQELEERLRKVLQRFDKVGIRLNRNKCKFAMEELDILGHIVSSEGIKPDNRKIEAVLNFPIPKNIEMLRSFLGTCGFLRKFIPNFSKLAEPLNNLTRKKC</sequence>
<evidence type="ECO:0000313" key="2">
    <source>
        <dbReference type="EMBL" id="UYV82816.1"/>
    </source>
</evidence>
<evidence type="ECO:0000313" key="3">
    <source>
        <dbReference type="Proteomes" id="UP001235939"/>
    </source>
</evidence>
<organism evidence="2 3">
    <name type="scientific">Cordylochernes scorpioides</name>
    <dbReference type="NCBI Taxonomy" id="51811"/>
    <lineage>
        <taxon>Eukaryota</taxon>
        <taxon>Metazoa</taxon>
        <taxon>Ecdysozoa</taxon>
        <taxon>Arthropoda</taxon>
        <taxon>Chelicerata</taxon>
        <taxon>Arachnida</taxon>
        <taxon>Pseudoscorpiones</taxon>
        <taxon>Cheliferoidea</taxon>
        <taxon>Chernetidae</taxon>
        <taxon>Cordylochernes</taxon>
    </lineage>
</organism>
<dbReference type="EMBL" id="CP092884">
    <property type="protein sequence ID" value="UYV82816.1"/>
    <property type="molecule type" value="Genomic_DNA"/>
</dbReference>
<dbReference type="InterPro" id="IPR050951">
    <property type="entry name" value="Retrovirus_Pol_polyprotein"/>
</dbReference>
<feature type="domain" description="Reverse transcriptase" evidence="1">
    <location>
        <begin position="421"/>
        <end position="599"/>
    </location>
</feature>
<dbReference type="Gene3D" id="3.30.70.270">
    <property type="match status" value="2"/>
</dbReference>
<dbReference type="Gene3D" id="3.10.10.10">
    <property type="entry name" value="HIV Type 1 Reverse Transcriptase, subunit A, domain 1"/>
    <property type="match status" value="1"/>
</dbReference>
<protein>
    <recommendedName>
        <fullName evidence="1">Reverse transcriptase domain-containing protein</fullName>
    </recommendedName>
</protein>
<evidence type="ECO:0000259" key="1">
    <source>
        <dbReference type="PROSITE" id="PS50878"/>
    </source>
</evidence>
<feature type="domain" description="Reverse transcriptase" evidence="1">
    <location>
        <begin position="135"/>
        <end position="379"/>
    </location>
</feature>
<dbReference type="PANTHER" id="PTHR37984">
    <property type="entry name" value="PROTEIN CBG26694"/>
    <property type="match status" value="1"/>
</dbReference>
<dbReference type="InterPro" id="IPR000477">
    <property type="entry name" value="RT_dom"/>
</dbReference>
<dbReference type="SUPFAM" id="SSF56672">
    <property type="entry name" value="DNA/RNA polymerases"/>
    <property type="match status" value="1"/>
</dbReference>
<dbReference type="Proteomes" id="UP001235939">
    <property type="component" value="Chromosome 22"/>
</dbReference>
<dbReference type="PANTHER" id="PTHR37984:SF5">
    <property type="entry name" value="PROTEIN NYNRIN-LIKE"/>
    <property type="match status" value="1"/>
</dbReference>
<reference evidence="2 3" key="1">
    <citation type="submission" date="2022-03" db="EMBL/GenBank/DDBJ databases">
        <title>A chromosomal length assembly of Cordylochernes scorpioides.</title>
        <authorList>
            <person name="Zeh D."/>
            <person name="Zeh J."/>
        </authorList>
    </citation>
    <scope>NUCLEOTIDE SEQUENCE [LARGE SCALE GENOMIC DNA]</scope>
    <source>
        <strain evidence="2">IN4F17</strain>
        <tissue evidence="2">Whole Body</tissue>
    </source>
</reference>